<keyword evidence="2" id="KW-0808">Transferase</keyword>
<dbReference type="Gene3D" id="1.20.1050.10">
    <property type="match status" value="1"/>
</dbReference>
<dbReference type="STRING" id="1231623.Tasa_012_074"/>
<dbReference type="Gene3D" id="3.40.30.10">
    <property type="entry name" value="Glutaredoxin"/>
    <property type="match status" value="1"/>
</dbReference>
<dbReference type="RefSeq" id="WP_048848406.1">
    <property type="nucleotide sequence ID" value="NZ_BALE01000012.1"/>
</dbReference>
<dbReference type="InterPro" id="IPR036282">
    <property type="entry name" value="Glutathione-S-Trfase_C_sf"/>
</dbReference>
<dbReference type="AlphaFoldDB" id="A0A0D6MKU7"/>
<name>A0A0D6MKU7_9PROT</name>
<comment type="caution">
    <text evidence="2">The sequence shown here is derived from an EMBL/GenBank/DDBJ whole genome shotgun (WGS) entry which is preliminary data.</text>
</comment>
<sequence length="205" mass="22556">MKLYGAPGYGSAITEGILALAGIPFDYVDVSGFETPGPARTHLYVVNPLGQVPAVVLDDGTILTESAAIALYFSAGRPDLAPQPGHPDHARFLRLLVWLVANVYPTFTYGDDPVRWTQQAPDELRDSTDDYRLRLYAWLETQIAGPFVLGTTPGILDIYLSVMTTWRPRMAWFSATTPKIAAIATRTRALEILQPMVVRNGFSDD</sequence>
<dbReference type="EMBL" id="BALE01000012">
    <property type="protein sequence ID" value="GAN53898.1"/>
    <property type="molecule type" value="Genomic_DNA"/>
</dbReference>
<accession>A0A0D6MKU7</accession>
<gene>
    <name evidence="2" type="ORF">Tasa_012_074</name>
</gene>
<dbReference type="SUPFAM" id="SSF47616">
    <property type="entry name" value="GST C-terminal domain-like"/>
    <property type="match status" value="1"/>
</dbReference>
<evidence type="ECO:0000313" key="3">
    <source>
        <dbReference type="Proteomes" id="UP000032679"/>
    </source>
</evidence>
<dbReference type="Pfam" id="PF13409">
    <property type="entry name" value="GST_N_2"/>
    <property type="match status" value="1"/>
</dbReference>
<proteinExistence type="predicted"/>
<protein>
    <submittedName>
        <fullName evidence="2">Glutathione S-transferase, N-terminal domain protein</fullName>
    </submittedName>
</protein>
<evidence type="ECO:0000313" key="2">
    <source>
        <dbReference type="EMBL" id="GAN53898.1"/>
    </source>
</evidence>
<evidence type="ECO:0000259" key="1">
    <source>
        <dbReference type="PROSITE" id="PS50404"/>
    </source>
</evidence>
<organism evidence="2 3">
    <name type="scientific">Tanticharoenia sakaeratensis NBRC 103193</name>
    <dbReference type="NCBI Taxonomy" id="1231623"/>
    <lineage>
        <taxon>Bacteria</taxon>
        <taxon>Pseudomonadati</taxon>
        <taxon>Pseudomonadota</taxon>
        <taxon>Alphaproteobacteria</taxon>
        <taxon>Acetobacterales</taxon>
        <taxon>Acetobacteraceae</taxon>
        <taxon>Tanticharoenia</taxon>
    </lineage>
</organism>
<keyword evidence="3" id="KW-1185">Reference proteome</keyword>
<dbReference type="Proteomes" id="UP000032679">
    <property type="component" value="Unassembled WGS sequence"/>
</dbReference>
<dbReference type="GO" id="GO:0016740">
    <property type="term" value="F:transferase activity"/>
    <property type="evidence" value="ECO:0007669"/>
    <property type="project" value="UniProtKB-KW"/>
</dbReference>
<reference evidence="2 3" key="1">
    <citation type="submission" date="2012-10" db="EMBL/GenBank/DDBJ databases">
        <title>Genome sequencing of Tanticharoenia sakaeratensis NBRC 103193.</title>
        <authorList>
            <person name="Azuma Y."/>
            <person name="Hadano H."/>
            <person name="Hirakawa H."/>
            <person name="Matsushita K."/>
        </authorList>
    </citation>
    <scope>NUCLEOTIDE SEQUENCE [LARGE SCALE GENOMIC DNA]</scope>
    <source>
        <strain evidence="2 3">NBRC 103193</strain>
    </source>
</reference>
<dbReference type="InterPro" id="IPR036249">
    <property type="entry name" value="Thioredoxin-like_sf"/>
</dbReference>
<dbReference type="PANTHER" id="PTHR44051">
    <property type="entry name" value="GLUTATHIONE S-TRANSFERASE-RELATED"/>
    <property type="match status" value="1"/>
</dbReference>
<dbReference type="OrthoDB" id="9813092at2"/>
<dbReference type="InterPro" id="IPR004045">
    <property type="entry name" value="Glutathione_S-Trfase_N"/>
</dbReference>
<feature type="domain" description="GST N-terminal" evidence="1">
    <location>
        <begin position="1"/>
        <end position="81"/>
    </location>
</feature>
<dbReference type="CDD" id="cd03057">
    <property type="entry name" value="GST_N_Beta"/>
    <property type="match status" value="1"/>
</dbReference>
<dbReference type="PANTHER" id="PTHR44051:SF8">
    <property type="entry name" value="GLUTATHIONE S-TRANSFERASE GSTA"/>
    <property type="match status" value="1"/>
</dbReference>
<dbReference type="SUPFAM" id="SSF52833">
    <property type="entry name" value="Thioredoxin-like"/>
    <property type="match status" value="1"/>
</dbReference>
<dbReference type="PROSITE" id="PS50404">
    <property type="entry name" value="GST_NTER"/>
    <property type="match status" value="1"/>
</dbReference>